<dbReference type="PANTHER" id="PTHR11070">
    <property type="entry name" value="UVRD / RECB / PCRA DNA HELICASE FAMILY MEMBER"/>
    <property type="match status" value="1"/>
</dbReference>
<dbReference type="GO" id="GO:0043138">
    <property type="term" value="F:3'-5' DNA helicase activity"/>
    <property type="evidence" value="ECO:0007669"/>
    <property type="project" value="UniProtKB-EC"/>
</dbReference>
<feature type="binding site" evidence="15">
    <location>
        <begin position="25"/>
        <end position="32"/>
    </location>
    <ligand>
        <name>ATP</name>
        <dbReference type="ChEBI" id="CHEBI:30616"/>
    </ligand>
</feature>
<dbReference type="PROSITE" id="PS51198">
    <property type="entry name" value="UVRD_HELICASE_ATP_BIND"/>
    <property type="match status" value="1"/>
</dbReference>
<name>A0A2H0BWE0_9BACT</name>
<evidence type="ECO:0000256" key="9">
    <source>
        <dbReference type="ARBA" id="ARBA00023125"/>
    </source>
</evidence>
<evidence type="ECO:0000256" key="11">
    <source>
        <dbReference type="ARBA" id="ARBA00023235"/>
    </source>
</evidence>
<evidence type="ECO:0000313" key="18">
    <source>
        <dbReference type="EMBL" id="PIP61993.1"/>
    </source>
</evidence>
<evidence type="ECO:0000256" key="10">
    <source>
        <dbReference type="ARBA" id="ARBA00023204"/>
    </source>
</evidence>
<evidence type="ECO:0000259" key="16">
    <source>
        <dbReference type="PROSITE" id="PS51198"/>
    </source>
</evidence>
<dbReference type="Gene3D" id="3.40.50.300">
    <property type="entry name" value="P-loop containing nucleotide triphosphate hydrolases"/>
    <property type="match status" value="2"/>
</dbReference>
<keyword evidence="5 15" id="KW-0378">Hydrolase</keyword>
<accession>A0A2H0BWE0</accession>
<evidence type="ECO:0000313" key="19">
    <source>
        <dbReference type="Proteomes" id="UP000231246"/>
    </source>
</evidence>
<dbReference type="EC" id="5.6.2.4" evidence="13"/>
<evidence type="ECO:0000256" key="8">
    <source>
        <dbReference type="ARBA" id="ARBA00022840"/>
    </source>
</evidence>
<dbReference type="PANTHER" id="PTHR11070:SF2">
    <property type="entry name" value="ATP-DEPENDENT DNA HELICASE SRS2"/>
    <property type="match status" value="1"/>
</dbReference>
<reference evidence="18 19" key="1">
    <citation type="submission" date="2017-09" db="EMBL/GenBank/DDBJ databases">
        <title>Depth-based differentiation of microbial function through sediment-hosted aquifers and enrichment of novel symbionts in the deep terrestrial subsurface.</title>
        <authorList>
            <person name="Probst A.J."/>
            <person name="Ladd B."/>
            <person name="Jarett J.K."/>
            <person name="Geller-Mcgrath D.E."/>
            <person name="Sieber C.M."/>
            <person name="Emerson J.B."/>
            <person name="Anantharaman K."/>
            <person name="Thomas B.C."/>
            <person name="Malmstrom R."/>
            <person name="Stieglmeier M."/>
            <person name="Klingl A."/>
            <person name="Woyke T."/>
            <person name="Ryan C.M."/>
            <person name="Banfield J.F."/>
        </authorList>
    </citation>
    <scope>NUCLEOTIDE SEQUENCE [LARGE SCALE GENOMIC DNA]</scope>
    <source>
        <strain evidence="18">CG22_combo_CG10-13_8_21_14_all_38_20</strain>
    </source>
</reference>
<dbReference type="Gene3D" id="3.90.320.10">
    <property type="match status" value="1"/>
</dbReference>
<dbReference type="InterPro" id="IPR014017">
    <property type="entry name" value="DNA_helicase_UvrD-like_C"/>
</dbReference>
<keyword evidence="9" id="KW-0238">DNA-binding</keyword>
<dbReference type="AlphaFoldDB" id="A0A2H0BWE0"/>
<comment type="similarity">
    <text evidence="1">Belongs to the helicase family. UvrD subfamily.</text>
</comment>
<dbReference type="GO" id="GO:0033202">
    <property type="term" value="C:DNA helicase complex"/>
    <property type="evidence" value="ECO:0007669"/>
    <property type="project" value="TreeGrafter"/>
</dbReference>
<comment type="catalytic activity">
    <reaction evidence="14">
        <text>ATP + H2O = ADP + phosphate + H(+)</text>
        <dbReference type="Rhea" id="RHEA:13065"/>
        <dbReference type="ChEBI" id="CHEBI:15377"/>
        <dbReference type="ChEBI" id="CHEBI:15378"/>
        <dbReference type="ChEBI" id="CHEBI:30616"/>
        <dbReference type="ChEBI" id="CHEBI:43474"/>
        <dbReference type="ChEBI" id="CHEBI:456216"/>
        <dbReference type="EC" id="5.6.2.4"/>
    </reaction>
</comment>
<evidence type="ECO:0000256" key="7">
    <source>
        <dbReference type="ARBA" id="ARBA00022839"/>
    </source>
</evidence>
<evidence type="ECO:0000256" key="6">
    <source>
        <dbReference type="ARBA" id="ARBA00022806"/>
    </source>
</evidence>
<keyword evidence="2" id="KW-0540">Nuclease</keyword>
<dbReference type="InterPro" id="IPR000212">
    <property type="entry name" value="DNA_helicase_UvrD/REP"/>
</dbReference>
<dbReference type="SUPFAM" id="SSF52540">
    <property type="entry name" value="P-loop containing nucleoside triphosphate hydrolases"/>
    <property type="match status" value="1"/>
</dbReference>
<evidence type="ECO:0000256" key="5">
    <source>
        <dbReference type="ARBA" id="ARBA00022801"/>
    </source>
</evidence>
<dbReference type="InterPro" id="IPR013986">
    <property type="entry name" value="DExx_box_DNA_helicase_dom_sf"/>
</dbReference>
<evidence type="ECO:0000256" key="3">
    <source>
        <dbReference type="ARBA" id="ARBA00022741"/>
    </source>
</evidence>
<protein>
    <recommendedName>
        <fullName evidence="13">DNA 3'-5' helicase</fullName>
        <ecNumber evidence="13">5.6.2.4</ecNumber>
    </recommendedName>
</protein>
<evidence type="ECO:0000256" key="14">
    <source>
        <dbReference type="ARBA" id="ARBA00048988"/>
    </source>
</evidence>
<keyword evidence="11" id="KW-0413">Isomerase</keyword>
<sequence>MQETNLNIEQQKAVNHNKTPLLIIAGAGTGKTTVISERIKRLIIEKKAQPQEILAVTFTEKAAKEMEERVDQALPYGYTQTWIMTFHSFCDRLLRNEAINIGLNPGYKLIAEAEAIGLIQNHLWDMSLKYFRPRGNPTKFISGILSHISRLKDEDITTAQYSKWVNNNSKSEDNSKWKELASAYSFYEELKIQNGVMDFSDLISNTLELLRTRPDILKQYQQTFKHILVDEFQDTNIAQYELIKLLTAKGTKPLLTVVGDDSQSVYKFRGAAISNILSFMKDYPNSKQIVLTKNYRSTQTILDHAYNLIKHNDPDTLEASLGIDKNLTTTRKEATQKPIQLFFTDREEQEADSVISTITKLRKEQKYSWSDFAILLRANSHGEPFIKSLKRNGIPYQFLGPNQLFRTEEIRDLIAYIKTLAHFDDSASFYRVLAMPIWNIPGRDLAALNTWAKRTNHSLFELCEEVTKQYQSIDYDRTLTSQQLPNLSTKTKDQLAIIISMIHRHLNFVPRETGGQILYYFLADSGQLAKLAKNPESLQDELQLTNISKFFDKLKSYEASHEDASVDAINNWIELSLEVGESPSASDLDWIIEDRVNILTVHSAKGLEFKVVFLVNLVNLRFPTTSRREQIPIPDELIREKLPSGDFHVQEERRLFYVGMTRAKDQLFFTASKSYADNKREKKLSGFVQEALGESYRTTNPAIDQLDFFESWKATPESVEPAKLHHQVSYLSYSQISAFRLCPLHYKLRYILKVPTLISPALIFGTNIHTTLRDYYTYLINNNPHSKDKLLQFLESNWQTIGFKNKKEEQVNLSSAKEYLSGFYDQAHSQPIYTKALEEKFTLPLTPTIKIGGIIDRIDVLPSGEIEIIDYKTSNKVPTQRQVDKDEQLTIYALAATQVHHPLFLQKPQNIKLSLYYFANQQKLTTIRSTEELKTSKENIIKLVDEMENSNYACSKHFFCKHCEYKLYCNPA</sequence>
<proteinExistence type="inferred from homology"/>
<evidence type="ECO:0000256" key="1">
    <source>
        <dbReference type="ARBA" id="ARBA00009922"/>
    </source>
</evidence>
<dbReference type="GO" id="GO:0003677">
    <property type="term" value="F:DNA binding"/>
    <property type="evidence" value="ECO:0007669"/>
    <property type="project" value="UniProtKB-KW"/>
</dbReference>
<dbReference type="PROSITE" id="PS51217">
    <property type="entry name" value="UVRD_HELICASE_CTER"/>
    <property type="match status" value="1"/>
</dbReference>
<evidence type="ECO:0000256" key="2">
    <source>
        <dbReference type="ARBA" id="ARBA00022722"/>
    </source>
</evidence>
<dbReference type="InterPro" id="IPR014016">
    <property type="entry name" value="UvrD-like_ATP-bd"/>
</dbReference>
<dbReference type="GO" id="GO:0005829">
    <property type="term" value="C:cytosol"/>
    <property type="evidence" value="ECO:0007669"/>
    <property type="project" value="TreeGrafter"/>
</dbReference>
<dbReference type="Pfam" id="PF13361">
    <property type="entry name" value="UvrD_C"/>
    <property type="match status" value="1"/>
</dbReference>
<dbReference type="CDD" id="cd17932">
    <property type="entry name" value="DEXQc_UvrD"/>
    <property type="match status" value="1"/>
</dbReference>
<keyword evidence="8 15" id="KW-0067">ATP-binding</keyword>
<dbReference type="Gene3D" id="1.10.486.10">
    <property type="entry name" value="PCRA, domain 4"/>
    <property type="match status" value="1"/>
</dbReference>
<dbReference type="Pfam" id="PF00580">
    <property type="entry name" value="UvrD-helicase"/>
    <property type="match status" value="1"/>
</dbReference>
<dbReference type="GO" id="GO:0005524">
    <property type="term" value="F:ATP binding"/>
    <property type="evidence" value="ECO:0007669"/>
    <property type="project" value="UniProtKB-UniRule"/>
</dbReference>
<keyword evidence="4" id="KW-0227">DNA damage</keyword>
<gene>
    <name evidence="18" type="ORF">COW99_01170</name>
</gene>
<evidence type="ECO:0000256" key="4">
    <source>
        <dbReference type="ARBA" id="ARBA00022763"/>
    </source>
</evidence>
<dbReference type="Gene3D" id="1.10.10.160">
    <property type="match status" value="1"/>
</dbReference>
<dbReference type="GO" id="GO:0000725">
    <property type="term" value="P:recombinational repair"/>
    <property type="evidence" value="ECO:0007669"/>
    <property type="project" value="TreeGrafter"/>
</dbReference>
<keyword evidence="6 15" id="KW-0347">Helicase</keyword>
<evidence type="ECO:0000256" key="12">
    <source>
        <dbReference type="ARBA" id="ARBA00034617"/>
    </source>
</evidence>
<evidence type="ECO:0000259" key="17">
    <source>
        <dbReference type="PROSITE" id="PS51217"/>
    </source>
</evidence>
<evidence type="ECO:0000256" key="13">
    <source>
        <dbReference type="ARBA" id="ARBA00034808"/>
    </source>
</evidence>
<dbReference type="InterPro" id="IPR027417">
    <property type="entry name" value="P-loop_NTPase"/>
</dbReference>
<dbReference type="EMBL" id="PCTA01000009">
    <property type="protein sequence ID" value="PIP61993.1"/>
    <property type="molecule type" value="Genomic_DNA"/>
</dbReference>
<keyword evidence="10" id="KW-0234">DNA repair</keyword>
<dbReference type="GO" id="GO:0004527">
    <property type="term" value="F:exonuclease activity"/>
    <property type="evidence" value="ECO:0007669"/>
    <property type="project" value="UniProtKB-KW"/>
</dbReference>
<keyword evidence="7" id="KW-0269">Exonuclease</keyword>
<dbReference type="Proteomes" id="UP000231246">
    <property type="component" value="Unassembled WGS sequence"/>
</dbReference>
<evidence type="ECO:0000256" key="15">
    <source>
        <dbReference type="PROSITE-ProRule" id="PRU00560"/>
    </source>
</evidence>
<organism evidence="18 19">
    <name type="scientific">Candidatus Roizmanbacteria bacterium CG22_combo_CG10-13_8_21_14_all_38_20</name>
    <dbReference type="NCBI Taxonomy" id="1974862"/>
    <lineage>
        <taxon>Bacteria</taxon>
        <taxon>Candidatus Roizmaniibacteriota</taxon>
    </lineage>
</organism>
<comment type="caution">
    <text evidence="18">The sequence shown here is derived from an EMBL/GenBank/DDBJ whole genome shotgun (WGS) entry which is preliminary data.</text>
</comment>
<comment type="catalytic activity">
    <reaction evidence="12">
        <text>Couples ATP hydrolysis with the unwinding of duplex DNA by translocating in the 3'-5' direction.</text>
        <dbReference type="EC" id="5.6.2.4"/>
    </reaction>
</comment>
<dbReference type="InterPro" id="IPR038726">
    <property type="entry name" value="PDDEXK_AddAB-type"/>
</dbReference>
<dbReference type="InterPro" id="IPR011604">
    <property type="entry name" value="PDDEXK-like_dom_sf"/>
</dbReference>
<keyword evidence="3 15" id="KW-0547">Nucleotide-binding</keyword>
<dbReference type="InterPro" id="IPR011335">
    <property type="entry name" value="Restrct_endonuc-II-like"/>
</dbReference>
<feature type="domain" description="UvrD-like helicase C-terminal" evidence="17">
    <location>
        <begin position="299"/>
        <end position="606"/>
    </location>
</feature>
<feature type="domain" description="UvrD-like helicase ATP-binding" evidence="16">
    <location>
        <begin position="4"/>
        <end position="298"/>
    </location>
</feature>
<dbReference type="SUPFAM" id="SSF52980">
    <property type="entry name" value="Restriction endonuclease-like"/>
    <property type="match status" value="1"/>
</dbReference>
<dbReference type="Pfam" id="PF12705">
    <property type="entry name" value="PDDEXK_1"/>
    <property type="match status" value="1"/>
</dbReference>